<dbReference type="Gene3D" id="3.60.21.10">
    <property type="match status" value="1"/>
</dbReference>
<dbReference type="PANTHER" id="PTHR33393">
    <property type="entry name" value="POLYGLUTAMINE SYNTHESIS ACCESSORY PROTEIN RV0574C-RELATED"/>
    <property type="match status" value="1"/>
</dbReference>
<name>A0AAW9IKK9_CLOPF</name>
<reference evidence="3" key="1">
    <citation type="submission" date="2019-11" db="EMBL/GenBank/DDBJ databases">
        <title>Characterization of Clostridium perfringens isolates from swine manure treated agricultural soils.</title>
        <authorList>
            <person name="Wushke S.T."/>
        </authorList>
    </citation>
    <scope>NUCLEOTIDE SEQUENCE</scope>
    <source>
        <strain evidence="3">V2</strain>
    </source>
</reference>
<organism evidence="3 4">
    <name type="scientific">Clostridium perfringens</name>
    <dbReference type="NCBI Taxonomy" id="1502"/>
    <lineage>
        <taxon>Bacteria</taxon>
        <taxon>Bacillati</taxon>
        <taxon>Bacillota</taxon>
        <taxon>Clostridia</taxon>
        <taxon>Eubacteriales</taxon>
        <taxon>Clostridiaceae</taxon>
        <taxon>Clostridium</taxon>
    </lineage>
</organism>
<protein>
    <submittedName>
        <fullName evidence="3">CapA family protein</fullName>
    </submittedName>
</protein>
<dbReference type="PANTHER" id="PTHR33393:SF12">
    <property type="entry name" value="CAPSULE BIOSYNTHESIS PROTEIN CAPA"/>
    <property type="match status" value="1"/>
</dbReference>
<feature type="non-terminal residue" evidence="3">
    <location>
        <position position="1"/>
    </location>
</feature>
<dbReference type="AlphaFoldDB" id="A0AAW9IKK9"/>
<accession>A0AAW9IKK9</accession>
<dbReference type="SUPFAM" id="SSF56300">
    <property type="entry name" value="Metallo-dependent phosphatases"/>
    <property type="match status" value="1"/>
</dbReference>
<dbReference type="InterPro" id="IPR019079">
    <property type="entry name" value="Capsule_synth_CapA"/>
</dbReference>
<sequence length="155" mass="17534">DNIKAIEVVATGDFLIHKEILETQYNNKDNTYDFKNTIQYVKNYLNDADLTIANLEGTLSGIENYGYSGYPSFNAPDELADAMKWAGVDVVNNMNNHSLDRDVRGFNRTREILKDRSFDIIGTRGNTNENRYTIKDVNGIKIGIISYSYTMTAEG</sequence>
<gene>
    <name evidence="3" type="ORF">GNF77_16515</name>
</gene>
<dbReference type="InterPro" id="IPR029052">
    <property type="entry name" value="Metallo-depent_PP-like"/>
</dbReference>
<dbReference type="SMART" id="SM00854">
    <property type="entry name" value="PGA_cap"/>
    <property type="match status" value="1"/>
</dbReference>
<feature type="domain" description="Capsule synthesis protein CapA" evidence="2">
    <location>
        <begin position="7"/>
        <end position="155"/>
    </location>
</feature>
<evidence type="ECO:0000313" key="3">
    <source>
        <dbReference type="EMBL" id="MDZ5010470.1"/>
    </source>
</evidence>
<proteinExistence type="inferred from homology"/>
<evidence type="ECO:0000259" key="2">
    <source>
        <dbReference type="SMART" id="SM00854"/>
    </source>
</evidence>
<dbReference type="Pfam" id="PF09587">
    <property type="entry name" value="PGA_cap"/>
    <property type="match status" value="1"/>
</dbReference>
<dbReference type="InterPro" id="IPR052169">
    <property type="entry name" value="CW_Biosynth-Accessory"/>
</dbReference>
<comment type="similarity">
    <text evidence="1">Belongs to the CapA family.</text>
</comment>
<evidence type="ECO:0000256" key="1">
    <source>
        <dbReference type="ARBA" id="ARBA00005662"/>
    </source>
</evidence>
<dbReference type="RefSeq" id="WP_322382304.1">
    <property type="nucleotide sequence ID" value="NZ_WNVM01000414.1"/>
</dbReference>
<evidence type="ECO:0000313" key="4">
    <source>
        <dbReference type="Proteomes" id="UP001292368"/>
    </source>
</evidence>
<dbReference type="EMBL" id="WNVM01000414">
    <property type="protein sequence ID" value="MDZ5010470.1"/>
    <property type="molecule type" value="Genomic_DNA"/>
</dbReference>
<feature type="non-terminal residue" evidence="3">
    <location>
        <position position="155"/>
    </location>
</feature>
<comment type="caution">
    <text evidence="3">The sequence shown here is derived from an EMBL/GenBank/DDBJ whole genome shotgun (WGS) entry which is preliminary data.</text>
</comment>
<dbReference type="Proteomes" id="UP001292368">
    <property type="component" value="Unassembled WGS sequence"/>
</dbReference>